<dbReference type="RefSeq" id="WP_145384298.1">
    <property type="nucleotide sequence ID" value="NZ_CP037423.1"/>
</dbReference>
<name>A0A518HHU3_9BACT</name>
<keyword evidence="2" id="KW-1185">Reference proteome</keyword>
<dbReference type="EMBL" id="CP037423">
    <property type="protein sequence ID" value="QDV40413.1"/>
    <property type="molecule type" value="Genomic_DNA"/>
</dbReference>
<organism evidence="1 2">
    <name type="scientific">Stieleria neptunia</name>
    <dbReference type="NCBI Taxonomy" id="2527979"/>
    <lineage>
        <taxon>Bacteria</taxon>
        <taxon>Pseudomonadati</taxon>
        <taxon>Planctomycetota</taxon>
        <taxon>Planctomycetia</taxon>
        <taxon>Pirellulales</taxon>
        <taxon>Pirellulaceae</taxon>
        <taxon>Stieleria</taxon>
    </lineage>
</organism>
<accession>A0A518HHU3</accession>
<dbReference type="AlphaFoldDB" id="A0A518HHU3"/>
<dbReference type="OrthoDB" id="9841077at2"/>
<proteinExistence type="predicted"/>
<evidence type="ECO:0000313" key="2">
    <source>
        <dbReference type="Proteomes" id="UP000319004"/>
    </source>
</evidence>
<protein>
    <submittedName>
        <fullName evidence="1">Uncharacterized protein</fullName>
    </submittedName>
</protein>
<evidence type="ECO:0000313" key="1">
    <source>
        <dbReference type="EMBL" id="QDV40413.1"/>
    </source>
</evidence>
<dbReference type="Proteomes" id="UP000319004">
    <property type="component" value="Chromosome"/>
</dbReference>
<sequence>MVDNRDALTLEGLLEFEVQGRCFTITAKPELIVVDFPDVQSLLTATRNTGPGISLRSQVNRVGEWLVRTENELDLRIDGETVGSLGFGVPSGLCSLVGVGHFRIAFLSLVRSMF</sequence>
<dbReference type="KEGG" id="snep:Enr13x_02190"/>
<gene>
    <name evidence="1" type="ORF">Enr13x_02190</name>
</gene>
<reference evidence="1 2" key="1">
    <citation type="submission" date="2019-03" db="EMBL/GenBank/DDBJ databases">
        <title>Deep-cultivation of Planctomycetes and their phenomic and genomic characterization uncovers novel biology.</title>
        <authorList>
            <person name="Wiegand S."/>
            <person name="Jogler M."/>
            <person name="Boedeker C."/>
            <person name="Pinto D."/>
            <person name="Vollmers J."/>
            <person name="Rivas-Marin E."/>
            <person name="Kohn T."/>
            <person name="Peeters S.H."/>
            <person name="Heuer A."/>
            <person name="Rast P."/>
            <person name="Oberbeckmann S."/>
            <person name="Bunk B."/>
            <person name="Jeske O."/>
            <person name="Meyerdierks A."/>
            <person name="Storesund J.E."/>
            <person name="Kallscheuer N."/>
            <person name="Luecker S."/>
            <person name="Lage O.M."/>
            <person name="Pohl T."/>
            <person name="Merkel B.J."/>
            <person name="Hornburger P."/>
            <person name="Mueller R.-W."/>
            <person name="Bruemmer F."/>
            <person name="Labrenz M."/>
            <person name="Spormann A.M."/>
            <person name="Op den Camp H."/>
            <person name="Overmann J."/>
            <person name="Amann R."/>
            <person name="Jetten M.S.M."/>
            <person name="Mascher T."/>
            <person name="Medema M.H."/>
            <person name="Devos D.P."/>
            <person name="Kaster A.-K."/>
            <person name="Ovreas L."/>
            <person name="Rohde M."/>
            <person name="Galperin M.Y."/>
            <person name="Jogler C."/>
        </authorList>
    </citation>
    <scope>NUCLEOTIDE SEQUENCE [LARGE SCALE GENOMIC DNA]</scope>
    <source>
        <strain evidence="1 2">Enr13</strain>
    </source>
</reference>